<proteinExistence type="predicted"/>
<feature type="region of interest" description="Disordered" evidence="1">
    <location>
        <begin position="34"/>
        <end position="63"/>
    </location>
</feature>
<evidence type="ECO:0000259" key="2">
    <source>
        <dbReference type="Pfam" id="PF19289"/>
    </source>
</evidence>
<dbReference type="RefSeq" id="WP_262842369.1">
    <property type="nucleotide sequence ID" value="NZ_JANZYP010000010.1"/>
</dbReference>
<dbReference type="InterPro" id="IPR036059">
    <property type="entry name" value="TldD/PmbA_sf"/>
</dbReference>
<evidence type="ECO:0000256" key="1">
    <source>
        <dbReference type="SAM" id="MobiDB-lite"/>
    </source>
</evidence>
<organism evidence="3 4">
    <name type="scientific">Sphaerisporangium corydalis</name>
    <dbReference type="NCBI Taxonomy" id="1441875"/>
    <lineage>
        <taxon>Bacteria</taxon>
        <taxon>Bacillati</taxon>
        <taxon>Actinomycetota</taxon>
        <taxon>Actinomycetes</taxon>
        <taxon>Streptosporangiales</taxon>
        <taxon>Streptosporangiaceae</taxon>
        <taxon>Sphaerisporangium</taxon>
    </lineage>
</organism>
<evidence type="ECO:0000313" key="4">
    <source>
        <dbReference type="Proteomes" id="UP001595891"/>
    </source>
</evidence>
<gene>
    <name evidence="3" type="ORF">ACFO8L_21835</name>
</gene>
<keyword evidence="4" id="KW-1185">Reference proteome</keyword>
<accession>A0ABV9EII0</accession>
<feature type="compositionally biased region" description="Low complexity" evidence="1">
    <location>
        <begin position="36"/>
        <end position="63"/>
    </location>
</feature>
<comment type="caution">
    <text evidence="3">The sequence shown here is derived from an EMBL/GenBank/DDBJ whole genome shotgun (WGS) entry which is preliminary data.</text>
</comment>
<sequence>MTGPAWPDPAELRSAACGSPAEILIVTERGEQATWHTGGPTTTTGPTTTGGRTTTTGLTTRDGLTTTHTEMSHAICRAWHSRVAAETSAPWEGSAGLRPLVAMTARLASISGATGIPDPGQRDDPPEQRTWTTGAPVDAAPTPAEAAVRVAQAVADASGVLPRLVRAMAQTTTRCYVATDGRLLVQSTTRSWCTVTGGDPPGLTRAWVGASLTDLIGSIDRGDPLPGTLGDLSPGTSLNAAEITEGAGLSAWASAQLLEIITRQLTGRPEVLTGLLGGPDLIDPLKPNALDPSGRDAAGTQYLAPATRAFDDEGTLCRHATLISRGAAYDRVMDRRTAAAHGLRPLGHAFRPRPDDPLECRVRLPRWAGLPVETASRPRHHVIGISGASHGHTTGDSTLVATALVQRPDGTFHRHRLNAALPLLLSAITARSDTAEVLVPIRHGLALTSPIRIEPEPWGFPP</sequence>
<dbReference type="SUPFAM" id="SSF111283">
    <property type="entry name" value="Putative modulator of DNA gyrase, PmbA/TldD"/>
    <property type="match status" value="1"/>
</dbReference>
<dbReference type="InterPro" id="IPR045569">
    <property type="entry name" value="Metalloprtase-TldD/E_C"/>
</dbReference>
<feature type="domain" description="Metalloprotease TldD/E C-terminal" evidence="2">
    <location>
        <begin position="304"/>
        <end position="362"/>
    </location>
</feature>
<evidence type="ECO:0000313" key="3">
    <source>
        <dbReference type="EMBL" id="MFC4588745.1"/>
    </source>
</evidence>
<dbReference type="EMBL" id="JBHSFN010000013">
    <property type="protein sequence ID" value="MFC4588745.1"/>
    <property type="molecule type" value="Genomic_DNA"/>
</dbReference>
<protein>
    <submittedName>
        <fullName evidence="3">Metallopeptidase TldD-related protein</fullName>
    </submittedName>
</protein>
<dbReference type="Pfam" id="PF19289">
    <property type="entry name" value="PmbA_TldD_3rd"/>
    <property type="match status" value="1"/>
</dbReference>
<dbReference type="Proteomes" id="UP001595891">
    <property type="component" value="Unassembled WGS sequence"/>
</dbReference>
<feature type="region of interest" description="Disordered" evidence="1">
    <location>
        <begin position="111"/>
        <end position="131"/>
    </location>
</feature>
<name>A0ABV9EII0_9ACTN</name>
<reference evidence="4" key="1">
    <citation type="journal article" date="2019" name="Int. J. Syst. Evol. Microbiol.">
        <title>The Global Catalogue of Microorganisms (GCM) 10K type strain sequencing project: providing services to taxonomists for standard genome sequencing and annotation.</title>
        <authorList>
            <consortium name="The Broad Institute Genomics Platform"/>
            <consortium name="The Broad Institute Genome Sequencing Center for Infectious Disease"/>
            <person name="Wu L."/>
            <person name="Ma J."/>
        </authorList>
    </citation>
    <scope>NUCLEOTIDE SEQUENCE [LARGE SCALE GENOMIC DNA]</scope>
    <source>
        <strain evidence="4">CCUG 49560</strain>
    </source>
</reference>